<dbReference type="SUPFAM" id="SSF51735">
    <property type="entry name" value="NAD(P)-binding Rossmann-fold domains"/>
    <property type="match status" value="1"/>
</dbReference>
<dbReference type="Pfam" id="PF13561">
    <property type="entry name" value="adh_short_C2"/>
    <property type="match status" value="1"/>
</dbReference>
<dbReference type="EMBL" id="POUA01000004">
    <property type="protein sequence ID" value="PZG56636.1"/>
    <property type="molecule type" value="Genomic_DNA"/>
</dbReference>
<dbReference type="PANTHER" id="PTHR42760">
    <property type="entry name" value="SHORT-CHAIN DEHYDROGENASES/REDUCTASES FAMILY MEMBER"/>
    <property type="match status" value="1"/>
</dbReference>
<sequence length="241" mass="24391">MTRTAVVTGGGTGIGKATAAALAAAGLEVVITGRRKDVLDRAVAELGNRVRAVPFDVTVPAEIEAALPELPQRVEVLVNNAGGNTDFRRPEPRDLAGLRDAWLANLEANLVSALLVTTALTPRLTDGGRVVTLGSIAAAKGAAGYGAAKAGVLAWNAELAFQLGGRGITANVVAPGLIEETEFFGDGLPEQRRTALVAQTATGRAGRVEDVAATIAFLASPGAGHITGQVVHVNGGAHLGG</sequence>
<dbReference type="SMART" id="SM00822">
    <property type="entry name" value="PKS_KR"/>
    <property type="match status" value="1"/>
</dbReference>
<comment type="caution">
    <text evidence="3">The sequence shown here is derived from an EMBL/GenBank/DDBJ whole genome shotgun (WGS) entry which is preliminary data.</text>
</comment>
<dbReference type="InterPro" id="IPR036291">
    <property type="entry name" value="NAD(P)-bd_dom_sf"/>
</dbReference>
<dbReference type="PRINTS" id="PR00080">
    <property type="entry name" value="SDRFAMILY"/>
</dbReference>
<organism evidence="3 4">
    <name type="scientific">Spongiactinospora gelatinilytica</name>
    <dbReference type="NCBI Taxonomy" id="2666298"/>
    <lineage>
        <taxon>Bacteria</taxon>
        <taxon>Bacillati</taxon>
        <taxon>Actinomycetota</taxon>
        <taxon>Actinomycetes</taxon>
        <taxon>Streptosporangiales</taxon>
        <taxon>Streptosporangiaceae</taxon>
        <taxon>Spongiactinospora</taxon>
    </lineage>
</organism>
<dbReference type="Gene3D" id="3.40.50.720">
    <property type="entry name" value="NAD(P)-binding Rossmann-like Domain"/>
    <property type="match status" value="1"/>
</dbReference>
<evidence type="ECO:0000313" key="3">
    <source>
        <dbReference type="EMBL" id="PZG56636.1"/>
    </source>
</evidence>
<dbReference type="RefSeq" id="WP_111165124.1">
    <property type="nucleotide sequence ID" value="NZ_POUA01000004.1"/>
</dbReference>
<dbReference type="GO" id="GO:0016616">
    <property type="term" value="F:oxidoreductase activity, acting on the CH-OH group of donors, NAD or NADP as acceptor"/>
    <property type="evidence" value="ECO:0007669"/>
    <property type="project" value="TreeGrafter"/>
</dbReference>
<comment type="similarity">
    <text evidence="1">Belongs to the short-chain dehydrogenases/reductases (SDR) family.</text>
</comment>
<name>A0A2W2H3N0_9ACTN</name>
<reference evidence="3 4" key="1">
    <citation type="submission" date="2018-01" db="EMBL/GenBank/DDBJ databases">
        <title>Draft genome sequence of Sphaerisporangium sp. 7K107.</title>
        <authorList>
            <person name="Sahin N."/>
            <person name="Saygin H."/>
            <person name="Ay H."/>
        </authorList>
    </citation>
    <scope>NUCLEOTIDE SEQUENCE [LARGE SCALE GENOMIC DNA]</scope>
    <source>
        <strain evidence="3 4">7K107</strain>
    </source>
</reference>
<dbReference type="InterPro" id="IPR057326">
    <property type="entry name" value="KR_dom"/>
</dbReference>
<dbReference type="Proteomes" id="UP000248544">
    <property type="component" value="Unassembled WGS sequence"/>
</dbReference>
<protein>
    <submittedName>
        <fullName evidence="3">3-oxoacyl-ACP reductase</fullName>
    </submittedName>
</protein>
<dbReference type="PRINTS" id="PR00081">
    <property type="entry name" value="GDHRDH"/>
</dbReference>
<dbReference type="GO" id="GO:0030497">
    <property type="term" value="P:fatty acid elongation"/>
    <property type="evidence" value="ECO:0007669"/>
    <property type="project" value="TreeGrafter"/>
</dbReference>
<dbReference type="AlphaFoldDB" id="A0A2W2H3N0"/>
<proteinExistence type="inferred from homology"/>
<evidence type="ECO:0000259" key="2">
    <source>
        <dbReference type="SMART" id="SM00822"/>
    </source>
</evidence>
<keyword evidence="4" id="KW-1185">Reference proteome</keyword>
<accession>A0A2W2H3N0</accession>
<dbReference type="InterPro" id="IPR002347">
    <property type="entry name" value="SDR_fam"/>
</dbReference>
<evidence type="ECO:0000313" key="4">
    <source>
        <dbReference type="Proteomes" id="UP000248544"/>
    </source>
</evidence>
<evidence type="ECO:0000256" key="1">
    <source>
        <dbReference type="ARBA" id="ARBA00006484"/>
    </source>
</evidence>
<gene>
    <name evidence="3" type="ORF">C1I98_00890</name>
</gene>
<dbReference type="PANTHER" id="PTHR42760:SF40">
    <property type="entry name" value="3-OXOACYL-[ACYL-CARRIER-PROTEIN] REDUCTASE, CHLOROPLASTIC"/>
    <property type="match status" value="1"/>
</dbReference>
<feature type="domain" description="Ketoreductase" evidence="2">
    <location>
        <begin position="3"/>
        <end position="181"/>
    </location>
</feature>